<dbReference type="GO" id="GO:0008168">
    <property type="term" value="F:methyltransferase activity"/>
    <property type="evidence" value="ECO:0007669"/>
    <property type="project" value="UniProtKB-KW"/>
</dbReference>
<dbReference type="PANTHER" id="PTHR46429">
    <property type="entry name" value="23S RRNA (GUANOSINE-2'-O-)-METHYLTRANSFERASE RLMB"/>
    <property type="match status" value="1"/>
</dbReference>
<keyword evidence="2" id="KW-0808">Transferase</keyword>
<dbReference type="InterPro" id="IPR029028">
    <property type="entry name" value="Alpha/beta_knot_MTases"/>
</dbReference>
<accession>A0ABX7SVH6</accession>
<evidence type="ECO:0000256" key="1">
    <source>
        <dbReference type="ARBA" id="ARBA00022603"/>
    </source>
</evidence>
<dbReference type="CDD" id="cd18082">
    <property type="entry name" value="SpoU-like_family"/>
    <property type="match status" value="1"/>
</dbReference>
<evidence type="ECO:0000313" key="5">
    <source>
        <dbReference type="Proteomes" id="UP000663935"/>
    </source>
</evidence>
<dbReference type="Pfam" id="PF00588">
    <property type="entry name" value="SpoU_methylase"/>
    <property type="match status" value="1"/>
</dbReference>
<evidence type="ECO:0000256" key="2">
    <source>
        <dbReference type="ARBA" id="ARBA00022679"/>
    </source>
</evidence>
<organism evidence="4 5">
    <name type="scientific">Polaribacter batillariae</name>
    <dbReference type="NCBI Taxonomy" id="2808900"/>
    <lineage>
        <taxon>Bacteria</taxon>
        <taxon>Pseudomonadati</taxon>
        <taxon>Bacteroidota</taxon>
        <taxon>Flavobacteriia</taxon>
        <taxon>Flavobacteriales</taxon>
        <taxon>Flavobacteriaceae</taxon>
    </lineage>
</organism>
<evidence type="ECO:0000259" key="3">
    <source>
        <dbReference type="Pfam" id="PF00588"/>
    </source>
</evidence>
<dbReference type="SUPFAM" id="SSF75217">
    <property type="entry name" value="alpha/beta knot"/>
    <property type="match status" value="1"/>
</dbReference>
<gene>
    <name evidence="4" type="ORF">JL193_15885</name>
</gene>
<reference evidence="4 5" key="1">
    <citation type="submission" date="2021-03" db="EMBL/GenBank/DDBJ databases">
        <title>Complete genome of Polaribacter_sp.G4M1.</title>
        <authorList>
            <person name="Jeong S.W."/>
            <person name="Bae J.W."/>
        </authorList>
    </citation>
    <scope>NUCLEOTIDE SEQUENCE [LARGE SCALE GENOMIC DNA]</scope>
    <source>
        <strain evidence="4 5">G4M1</strain>
    </source>
</reference>
<dbReference type="Gene3D" id="3.40.1280.10">
    <property type="match status" value="1"/>
</dbReference>
<feature type="domain" description="tRNA/rRNA methyltransferase SpoU type" evidence="3">
    <location>
        <begin position="18"/>
        <end position="159"/>
    </location>
</feature>
<sequence length="166" mass="19107">MKQLTHYDIENKQQQFPITIVCDAIRTPENIGMCFRISESFGVEKIYFHENSPTIENRIVKKTARNTINQIKHDIYTNFAEIIYKLKAAGNTIIGIEITDKSINIQDFNFKNHEKIVLLLGSERNGIENIDLVDYTIAIPMFGRNSSMNVIHSLAITLYEVTNQLK</sequence>
<name>A0ABX7SVH6_9FLAO</name>
<dbReference type="PANTHER" id="PTHR46429:SF1">
    <property type="entry name" value="23S RRNA (GUANOSINE-2'-O-)-METHYLTRANSFERASE RLMB"/>
    <property type="match status" value="1"/>
</dbReference>
<dbReference type="InterPro" id="IPR029026">
    <property type="entry name" value="tRNA_m1G_MTases_N"/>
</dbReference>
<dbReference type="Proteomes" id="UP000663935">
    <property type="component" value="Chromosome"/>
</dbReference>
<dbReference type="EMBL" id="CP071795">
    <property type="protein sequence ID" value="QTD37536.1"/>
    <property type="molecule type" value="Genomic_DNA"/>
</dbReference>
<keyword evidence="1 4" id="KW-0489">Methyltransferase</keyword>
<proteinExistence type="predicted"/>
<protein>
    <submittedName>
        <fullName evidence="4">TrmH family RNA methyltransferase</fullName>
    </submittedName>
</protein>
<dbReference type="InterPro" id="IPR004441">
    <property type="entry name" value="rRNA_MeTrfase_TrmH"/>
</dbReference>
<keyword evidence="5" id="KW-1185">Reference proteome</keyword>
<evidence type="ECO:0000313" key="4">
    <source>
        <dbReference type="EMBL" id="QTD37536.1"/>
    </source>
</evidence>
<dbReference type="RefSeq" id="WP_207971704.1">
    <property type="nucleotide sequence ID" value="NZ_CP071795.1"/>
</dbReference>
<dbReference type="InterPro" id="IPR001537">
    <property type="entry name" value="SpoU_MeTrfase"/>
</dbReference>
<dbReference type="GO" id="GO:0032259">
    <property type="term" value="P:methylation"/>
    <property type="evidence" value="ECO:0007669"/>
    <property type="project" value="UniProtKB-KW"/>
</dbReference>